<evidence type="ECO:0000313" key="1">
    <source>
        <dbReference type="EMBL" id="MBO8460125.1"/>
    </source>
</evidence>
<reference evidence="1" key="1">
    <citation type="submission" date="2020-10" db="EMBL/GenBank/DDBJ databases">
        <authorList>
            <person name="Gilroy R."/>
        </authorList>
    </citation>
    <scope>NUCLEOTIDE SEQUENCE</scope>
    <source>
        <strain evidence="1">G3-3990</strain>
    </source>
</reference>
<dbReference type="AlphaFoldDB" id="A0A9D9HUA9"/>
<proteinExistence type="predicted"/>
<reference evidence="1" key="2">
    <citation type="journal article" date="2021" name="PeerJ">
        <title>Extensive microbial diversity within the chicken gut microbiome revealed by metagenomics and culture.</title>
        <authorList>
            <person name="Gilroy R."/>
            <person name="Ravi A."/>
            <person name="Getino M."/>
            <person name="Pursley I."/>
            <person name="Horton D.L."/>
            <person name="Alikhan N.F."/>
            <person name="Baker D."/>
            <person name="Gharbi K."/>
            <person name="Hall N."/>
            <person name="Watson M."/>
            <person name="Adriaenssens E.M."/>
            <person name="Foster-Nyarko E."/>
            <person name="Jarju S."/>
            <person name="Secka A."/>
            <person name="Antonio M."/>
            <person name="Oren A."/>
            <person name="Chaudhuri R.R."/>
            <person name="La Ragione R."/>
            <person name="Hildebrand F."/>
            <person name="Pallen M.J."/>
        </authorList>
    </citation>
    <scope>NUCLEOTIDE SEQUENCE</scope>
    <source>
        <strain evidence="1">G3-3990</strain>
    </source>
</reference>
<comment type="caution">
    <text evidence="1">The sequence shown here is derived from an EMBL/GenBank/DDBJ whole genome shotgun (WGS) entry which is preliminary data.</text>
</comment>
<accession>A0A9D9HUA9</accession>
<dbReference type="Proteomes" id="UP000823641">
    <property type="component" value="Unassembled WGS sequence"/>
</dbReference>
<evidence type="ECO:0000313" key="2">
    <source>
        <dbReference type="Proteomes" id="UP000823641"/>
    </source>
</evidence>
<protein>
    <submittedName>
        <fullName evidence="1">Uncharacterized protein</fullName>
    </submittedName>
</protein>
<sequence length="131" mass="13923">MGVVDVGTIESFGFGNDPIVIRKCVACIQGGKVLDVSGFKGEYIRAGHVIIRDTAKDVYKPMPLNEGGDAYGTLPVSHEYVGVCVSTKSVKEPFVSIMHSGVVNDVAGPYPLDTIKTALKAAVPTLVFEHD</sequence>
<dbReference type="EMBL" id="JADIMG010000072">
    <property type="protein sequence ID" value="MBO8460125.1"/>
    <property type="molecule type" value="Genomic_DNA"/>
</dbReference>
<organism evidence="1 2">
    <name type="scientific">Candidatus Gallipaludibacter merdavium</name>
    <dbReference type="NCBI Taxonomy" id="2840839"/>
    <lineage>
        <taxon>Bacteria</taxon>
        <taxon>Pseudomonadati</taxon>
        <taxon>Bacteroidota</taxon>
        <taxon>Bacteroidia</taxon>
        <taxon>Bacteroidales</taxon>
        <taxon>Candidatus Gallipaludibacter</taxon>
    </lineage>
</organism>
<name>A0A9D9HUA9_9BACT</name>
<gene>
    <name evidence="1" type="ORF">IAA73_07330</name>
</gene>